<feature type="transmembrane region" description="Helical" evidence="13">
    <location>
        <begin position="607"/>
        <end position="628"/>
    </location>
</feature>
<feature type="transmembrane region" description="Helical" evidence="13">
    <location>
        <begin position="497"/>
        <end position="516"/>
    </location>
</feature>
<dbReference type="Pfam" id="PF04114">
    <property type="entry name" value="Gaa1"/>
    <property type="match status" value="1"/>
</dbReference>
<dbReference type="FunFam" id="3.40.630.10:FF:000047">
    <property type="entry name" value="Glycosylphosphatidylinositol anchor attachment 1 protein"/>
    <property type="match status" value="1"/>
</dbReference>
<dbReference type="GO" id="GO:0042765">
    <property type="term" value="C:GPI-anchor transamidase complex"/>
    <property type="evidence" value="ECO:0007669"/>
    <property type="project" value="InterPro"/>
</dbReference>
<comment type="subcellular location">
    <subcellularLocation>
        <location evidence="1">Endoplasmic reticulum membrane</location>
        <topology evidence="1">Multi-pass membrane protein</topology>
    </subcellularLocation>
</comment>
<keyword evidence="4 13" id="KW-1133">Transmembrane helix</keyword>
<dbReference type="Gene3D" id="3.40.630.10">
    <property type="entry name" value="Zn peptidases"/>
    <property type="match status" value="1"/>
</dbReference>
<keyword evidence="5 13" id="KW-0472">Membrane</keyword>
<reference evidence="14" key="1">
    <citation type="submission" date="2021-12" db="EMBL/GenBank/DDBJ databases">
        <authorList>
            <person name="King R."/>
        </authorList>
    </citation>
    <scope>NUCLEOTIDE SEQUENCE</scope>
</reference>
<dbReference type="PIRSF" id="PIRSF036762">
    <property type="entry name" value="GAA1"/>
    <property type="match status" value="1"/>
</dbReference>
<dbReference type="PANTHER" id="PTHR13304:SF0">
    <property type="entry name" value="GLYCOSYLPHOSPHATIDYLINOSITOL ANCHOR ATTACHMENT 1 PROTEIN"/>
    <property type="match status" value="1"/>
</dbReference>
<keyword evidence="6" id="KW-1015">Disulfide bond</keyword>
<evidence type="ECO:0000256" key="3">
    <source>
        <dbReference type="ARBA" id="ARBA00022824"/>
    </source>
</evidence>
<evidence type="ECO:0000256" key="10">
    <source>
        <dbReference type="ARBA" id="ARBA00093557"/>
    </source>
</evidence>
<dbReference type="InterPro" id="IPR007246">
    <property type="entry name" value="Gaa1"/>
</dbReference>
<evidence type="ECO:0000256" key="8">
    <source>
        <dbReference type="ARBA" id="ARBA00083563"/>
    </source>
</evidence>
<feature type="transmembrane region" description="Helical" evidence="13">
    <location>
        <begin position="381"/>
        <end position="403"/>
    </location>
</feature>
<keyword evidence="3" id="KW-0256">Endoplasmic reticulum</keyword>
<evidence type="ECO:0000256" key="13">
    <source>
        <dbReference type="SAM" id="Phobius"/>
    </source>
</evidence>
<feature type="transmembrane region" description="Helical" evidence="13">
    <location>
        <begin position="471"/>
        <end position="490"/>
    </location>
</feature>
<organism evidence="14 15">
    <name type="scientific">Bemisia tabaci</name>
    <name type="common">Sweetpotato whitefly</name>
    <name type="synonym">Aleurodes tabaci</name>
    <dbReference type="NCBI Taxonomy" id="7038"/>
    <lineage>
        <taxon>Eukaryota</taxon>
        <taxon>Metazoa</taxon>
        <taxon>Ecdysozoa</taxon>
        <taxon>Arthropoda</taxon>
        <taxon>Hexapoda</taxon>
        <taxon>Insecta</taxon>
        <taxon>Pterygota</taxon>
        <taxon>Neoptera</taxon>
        <taxon>Paraneoptera</taxon>
        <taxon>Hemiptera</taxon>
        <taxon>Sternorrhyncha</taxon>
        <taxon>Aleyrodoidea</taxon>
        <taxon>Aleyrodidae</taxon>
        <taxon>Aleyrodinae</taxon>
        <taxon>Bemisia</taxon>
    </lineage>
</organism>
<dbReference type="Proteomes" id="UP001152759">
    <property type="component" value="Chromosome 3"/>
</dbReference>
<evidence type="ECO:0000256" key="5">
    <source>
        <dbReference type="ARBA" id="ARBA00023136"/>
    </source>
</evidence>
<evidence type="ECO:0000256" key="7">
    <source>
        <dbReference type="ARBA" id="ARBA00023180"/>
    </source>
</evidence>
<protein>
    <recommendedName>
        <fullName evidence="11">GPI-anchor transamidase component GPAA1</fullName>
    </recommendedName>
    <alternativeName>
        <fullName evidence="8">GAA1 protein homolog</fullName>
    </alternativeName>
    <alternativeName>
        <fullName evidence="12">Glycosylphosphatidylinositol anchor attachment 1 protein</fullName>
    </alternativeName>
</protein>
<comment type="subunit">
    <text evidence="10">Heteropentamer. Part of the GPI-anchor transamidase complex, consisting of PIGK, PIGT, PIGS, PIGU and GAA1. Interacts with PIGK.</text>
</comment>
<dbReference type="EMBL" id="OU963864">
    <property type="protein sequence ID" value="CAH0386401.1"/>
    <property type="molecule type" value="Genomic_DNA"/>
</dbReference>
<feature type="transmembrane region" description="Helical" evidence="13">
    <location>
        <begin position="522"/>
        <end position="540"/>
    </location>
</feature>
<feature type="transmembrane region" description="Helical" evidence="13">
    <location>
        <begin position="434"/>
        <end position="456"/>
    </location>
</feature>
<gene>
    <name evidence="14" type="ORF">BEMITA_LOCUS5528</name>
</gene>
<dbReference type="PANTHER" id="PTHR13304">
    <property type="entry name" value="GLYCOSYLPHOSPHATIDYLINOSITOL ANCHOR ATTACHMENT 1 PROTEIN"/>
    <property type="match status" value="1"/>
</dbReference>
<evidence type="ECO:0000256" key="6">
    <source>
        <dbReference type="ARBA" id="ARBA00023157"/>
    </source>
</evidence>
<proteinExistence type="predicted"/>
<evidence type="ECO:0000313" key="14">
    <source>
        <dbReference type="EMBL" id="CAH0386401.1"/>
    </source>
</evidence>
<evidence type="ECO:0000256" key="9">
    <source>
        <dbReference type="ARBA" id="ARBA00093336"/>
    </source>
</evidence>
<sequence length="649" mass="72708">MGLLTDPTTGQGKIIQILLNHHGKICVLLFLSSLVWFVLLAHNQFNAATYFSENALLPGLVKGDYSDDGVAKRVMEELEVEADAHQNSIPQSWIVAKFRQFGLDTYLHNFTLNYPLGKKQKYTGTNIYGILRAARGASTEAVVLSLPYRPPSSTNPTTLPGLALMLGLINFFGKQKYWAKDIIFLVTEHEQLGVQAWLEAYHGISCGLGGAVDYGDIDGRGGPIQAAINLEIHGRRLSRIDVKISGLNGQLPNLDLFNLVHRMCAKEGIKHTFYNKDSSSHPNDFVGEWRSKLNTLVSMVATQASGVPNGNHGLFHRFGIEALTLEGYEHGNRVKYITFHQLGRVVEGIFRSLNNLLERFHQSYFFYLLPASDRYVSIGNYMISLGVSVAALFAKSYVTWLQIQINGKRDTSKPKDDASIKTLKMVAADDPKTLNLVGVGSVILMTHFLGMNLLYLCQKFTSLGYFSTEDSLLVVLASFSIISLVFPLVIKRCFRISNNWILLNILALNELATLLLCVAMHNFSLAFIASTIYVLPAILIDSKKNSFYKKTLWLLLHPLLLLFWAVLFYTGFTFMDLSYLTILKRAVSATKTTLVLSVVDTFVYGSWPFTVATSILLPNWLMFWWVLIFSESRDCMDQASKVTKDKSKK</sequence>
<evidence type="ECO:0000256" key="1">
    <source>
        <dbReference type="ARBA" id="ARBA00004477"/>
    </source>
</evidence>
<name>A0A9P0A609_BEMTA</name>
<feature type="transmembrane region" description="Helical" evidence="13">
    <location>
        <begin position="552"/>
        <end position="572"/>
    </location>
</feature>
<comment type="function">
    <text evidence="9">Component of the glycosylphosphatidylinositol-anchor (GPI-anchor) transamidase (GPI-T) complex that catalyzes the formation of the linkage between a proprotein and a GPI-anchor and participates in GPI anchored protein biosynthesis. Binds GPI-anchor.</text>
</comment>
<evidence type="ECO:0000313" key="15">
    <source>
        <dbReference type="Proteomes" id="UP001152759"/>
    </source>
</evidence>
<evidence type="ECO:0000256" key="2">
    <source>
        <dbReference type="ARBA" id="ARBA00022692"/>
    </source>
</evidence>
<evidence type="ECO:0000256" key="12">
    <source>
        <dbReference type="ARBA" id="ARBA00093661"/>
    </source>
</evidence>
<evidence type="ECO:0000256" key="4">
    <source>
        <dbReference type="ARBA" id="ARBA00022989"/>
    </source>
</evidence>
<dbReference type="GO" id="GO:0016255">
    <property type="term" value="P:attachment of GPI anchor to protein"/>
    <property type="evidence" value="ECO:0007669"/>
    <property type="project" value="TreeGrafter"/>
</dbReference>
<accession>A0A9P0A609</accession>
<keyword evidence="7" id="KW-0325">Glycoprotein</keyword>
<keyword evidence="15" id="KW-1185">Reference proteome</keyword>
<dbReference type="AlphaFoldDB" id="A0A9P0A609"/>
<dbReference type="KEGG" id="btab:109044348"/>
<evidence type="ECO:0000256" key="11">
    <source>
        <dbReference type="ARBA" id="ARBA00093619"/>
    </source>
</evidence>
<keyword evidence="2 13" id="KW-0812">Transmembrane</keyword>